<keyword evidence="1" id="KW-0812">Transmembrane</keyword>
<sequence length="251" mass="27196">MACRIISGLPKIRTTSDARQRYGGVSSSLSSPPHLSLRRTPFTEYRIIGFPMVKSRNASQECLLFPPWAKGVGRGGGGVRALTPCDRLSNMGPGVVAAAIKRDALLLPCPPHLCSHRFDMAALPIPLAALAFGLGFCLFWVIYEAEQALRAAGLGQFNFKIARGGGGGVGCPSFSCPFPPPRSFLFPFVAILFYAISPSARAQLSINRARVSFFFFNDIRGGTTYVVDCNVIASRQQDMYVSSIVAVVDRW</sequence>
<proteinExistence type="predicted"/>
<dbReference type="EMBL" id="MU842829">
    <property type="protein sequence ID" value="KAK2032588.1"/>
    <property type="molecule type" value="Genomic_DNA"/>
</dbReference>
<dbReference type="Proteomes" id="UP001232148">
    <property type="component" value="Unassembled WGS sequence"/>
</dbReference>
<protein>
    <submittedName>
        <fullName evidence="2">Uncharacterized protein</fullName>
    </submittedName>
</protein>
<evidence type="ECO:0000313" key="3">
    <source>
        <dbReference type="Proteomes" id="UP001232148"/>
    </source>
</evidence>
<keyword evidence="3" id="KW-1185">Reference proteome</keyword>
<evidence type="ECO:0000256" key="1">
    <source>
        <dbReference type="SAM" id="Phobius"/>
    </source>
</evidence>
<dbReference type="AlphaFoldDB" id="A0AAD9HPD4"/>
<organism evidence="2 3">
    <name type="scientific">Colletotrichum zoysiae</name>
    <dbReference type="NCBI Taxonomy" id="1216348"/>
    <lineage>
        <taxon>Eukaryota</taxon>
        <taxon>Fungi</taxon>
        <taxon>Dikarya</taxon>
        <taxon>Ascomycota</taxon>
        <taxon>Pezizomycotina</taxon>
        <taxon>Sordariomycetes</taxon>
        <taxon>Hypocreomycetidae</taxon>
        <taxon>Glomerellales</taxon>
        <taxon>Glomerellaceae</taxon>
        <taxon>Colletotrichum</taxon>
        <taxon>Colletotrichum graminicola species complex</taxon>
    </lineage>
</organism>
<gene>
    <name evidence="2" type="ORF">LX32DRAFT_180791</name>
</gene>
<evidence type="ECO:0000313" key="2">
    <source>
        <dbReference type="EMBL" id="KAK2032588.1"/>
    </source>
</evidence>
<reference evidence="2" key="1">
    <citation type="submission" date="2021-06" db="EMBL/GenBank/DDBJ databases">
        <title>Comparative genomics, transcriptomics and evolutionary studies reveal genomic signatures of adaptation to plant cell wall in hemibiotrophic fungi.</title>
        <authorList>
            <consortium name="DOE Joint Genome Institute"/>
            <person name="Baroncelli R."/>
            <person name="Diaz J.F."/>
            <person name="Benocci T."/>
            <person name="Peng M."/>
            <person name="Battaglia E."/>
            <person name="Haridas S."/>
            <person name="Andreopoulos W."/>
            <person name="Labutti K."/>
            <person name="Pangilinan J."/>
            <person name="Floch G.L."/>
            <person name="Makela M.R."/>
            <person name="Henrissat B."/>
            <person name="Grigoriev I.V."/>
            <person name="Crouch J.A."/>
            <person name="De Vries R.P."/>
            <person name="Sukno S.A."/>
            <person name="Thon M.R."/>
        </authorList>
    </citation>
    <scope>NUCLEOTIDE SEQUENCE</scope>
    <source>
        <strain evidence="2">MAFF235873</strain>
    </source>
</reference>
<comment type="caution">
    <text evidence="2">The sequence shown here is derived from an EMBL/GenBank/DDBJ whole genome shotgun (WGS) entry which is preliminary data.</text>
</comment>
<keyword evidence="1" id="KW-1133">Transmembrane helix</keyword>
<name>A0AAD9HPD4_9PEZI</name>
<accession>A0AAD9HPD4</accession>
<feature type="transmembrane region" description="Helical" evidence="1">
    <location>
        <begin position="121"/>
        <end position="143"/>
    </location>
</feature>
<keyword evidence="1" id="KW-0472">Membrane</keyword>